<dbReference type="InterPro" id="IPR007111">
    <property type="entry name" value="NACHT_NTPase"/>
</dbReference>
<feature type="transmembrane region" description="Helical" evidence="11">
    <location>
        <begin position="243"/>
        <end position="264"/>
    </location>
</feature>
<dbReference type="InterPro" id="IPR051713">
    <property type="entry name" value="T-cell_Activation_Regulation"/>
</dbReference>
<dbReference type="GO" id="GO:0007166">
    <property type="term" value="P:cell surface receptor signaling pathway"/>
    <property type="evidence" value="ECO:0007669"/>
    <property type="project" value="TreeGrafter"/>
</dbReference>
<evidence type="ECO:0000256" key="7">
    <source>
        <dbReference type="ARBA" id="ARBA00023157"/>
    </source>
</evidence>
<dbReference type="Pfam" id="PF07686">
    <property type="entry name" value="V-set"/>
    <property type="match status" value="1"/>
</dbReference>
<keyword evidence="7" id="KW-1015">Disulfide bond</keyword>
<dbReference type="GO" id="GO:0042130">
    <property type="term" value="P:negative regulation of T cell proliferation"/>
    <property type="evidence" value="ECO:0007669"/>
    <property type="project" value="TreeGrafter"/>
</dbReference>
<feature type="non-terminal residue" evidence="15">
    <location>
        <position position="1"/>
    </location>
</feature>
<evidence type="ECO:0000259" key="13">
    <source>
        <dbReference type="PROSITE" id="PS50835"/>
    </source>
</evidence>
<dbReference type="PANTHER" id="PTHR25466:SF3">
    <property type="entry name" value="PROGRAMMED CELL DEATH 1 LIGAND 1"/>
    <property type="match status" value="1"/>
</dbReference>
<dbReference type="InterPro" id="IPR036179">
    <property type="entry name" value="Ig-like_dom_sf"/>
</dbReference>
<evidence type="ECO:0000256" key="12">
    <source>
        <dbReference type="SAM" id="SignalP"/>
    </source>
</evidence>
<dbReference type="GO" id="GO:0071222">
    <property type="term" value="P:cellular response to lipopolysaccharide"/>
    <property type="evidence" value="ECO:0007669"/>
    <property type="project" value="TreeGrafter"/>
</dbReference>
<name>A0AAD8YWQ6_9TELE</name>
<evidence type="ECO:0000256" key="2">
    <source>
        <dbReference type="ARBA" id="ARBA00022475"/>
    </source>
</evidence>
<dbReference type="GO" id="GO:0042102">
    <property type="term" value="P:positive regulation of T cell proliferation"/>
    <property type="evidence" value="ECO:0007669"/>
    <property type="project" value="TreeGrafter"/>
</dbReference>
<comment type="subcellular location">
    <subcellularLocation>
        <location evidence="1">Cell membrane</location>
        <topology evidence="1">Single-pass type I membrane protein</topology>
    </subcellularLocation>
</comment>
<accession>A0AAD8YWQ6</accession>
<evidence type="ECO:0000256" key="11">
    <source>
        <dbReference type="SAM" id="Phobius"/>
    </source>
</evidence>
<dbReference type="SUPFAM" id="SSF52540">
    <property type="entry name" value="P-loop containing nucleoside triphosphate hydrolases"/>
    <property type="match status" value="1"/>
</dbReference>
<dbReference type="SMART" id="SM00406">
    <property type="entry name" value="IGv"/>
    <property type="match status" value="1"/>
</dbReference>
<keyword evidence="10" id="KW-0393">Immunoglobulin domain</keyword>
<keyword evidence="6 11" id="KW-0472">Membrane</keyword>
<dbReference type="GO" id="GO:0031295">
    <property type="term" value="P:T cell costimulation"/>
    <property type="evidence" value="ECO:0007669"/>
    <property type="project" value="TreeGrafter"/>
</dbReference>
<dbReference type="GO" id="GO:0009897">
    <property type="term" value="C:external side of plasma membrane"/>
    <property type="evidence" value="ECO:0007669"/>
    <property type="project" value="TreeGrafter"/>
</dbReference>
<comment type="caution">
    <text evidence="15">The sequence shown here is derived from an EMBL/GenBank/DDBJ whole genome shotgun (WGS) entry which is preliminary data.</text>
</comment>
<keyword evidence="2" id="KW-1003">Cell membrane</keyword>
<dbReference type="InterPro" id="IPR013106">
    <property type="entry name" value="Ig_V-set"/>
</dbReference>
<evidence type="ECO:0000259" key="14">
    <source>
        <dbReference type="PROSITE" id="PS50837"/>
    </source>
</evidence>
<dbReference type="Proteomes" id="UP001239994">
    <property type="component" value="Unassembled WGS sequence"/>
</dbReference>
<feature type="chain" id="PRO_5042067773" description="Ig-like domain-containing protein" evidence="12">
    <location>
        <begin position="28"/>
        <end position="509"/>
    </location>
</feature>
<keyword evidence="9" id="KW-0325">Glycoprotein</keyword>
<dbReference type="Gene3D" id="3.40.50.300">
    <property type="entry name" value="P-loop containing nucleotide triphosphate hydrolases"/>
    <property type="match status" value="1"/>
</dbReference>
<evidence type="ECO:0000313" key="15">
    <source>
        <dbReference type="EMBL" id="KAK1788485.1"/>
    </source>
</evidence>
<evidence type="ECO:0000256" key="6">
    <source>
        <dbReference type="ARBA" id="ARBA00023136"/>
    </source>
</evidence>
<proteinExistence type="predicted"/>
<dbReference type="Pfam" id="PF05729">
    <property type="entry name" value="NACHT"/>
    <property type="match status" value="1"/>
</dbReference>
<sequence length="509" mass="57025">VGSSLPILISNLFSVSLPFTALFTVEAEQDSYYAELHSEIKMACRFSRMQSSELLTVIWQRIVPTPIEDVYRLERGLENNNFTNERFRGRAQLVKEDLLKFRAVLELSQLQLNDSGMYRCIVKHQDVDYKQTKLTIWAPYTSVKKNIRRTGTEEVELSCQSQGFPLAKVVWRDGRLQSLMQGSRSTNETTSEGTWNITSRVTVHTNVISNYTCSFESENRDSQEATFRIPDEILPEECQRCHASVAIAVVAVIVIVAVTSLVLHRRRKGQTHGRSSSMAKCISDANLMMTSTDFFLASANRKPDSVAFSSEVLMGKAEELRKALLGRSVAHSTASEVKKGFFPQQVYDRENQCVDIWAVLPEVGKTVLLEGEKGTGKTSVANWLASSWADSLGPDPLTSHLTIRQLLLVILVDFEEAKGDFFQVVKSRLPAEVGLETGDIREILQGPLDSLLILDSYKQGDREADESLVKFLKGRNACRVLVTACPGEHSALGETVRKELRLRTRPVQT</sequence>
<dbReference type="InterPro" id="IPR013783">
    <property type="entry name" value="Ig-like_fold"/>
</dbReference>
<dbReference type="Gene3D" id="2.60.40.10">
    <property type="entry name" value="Immunoglobulins"/>
    <property type="match status" value="2"/>
</dbReference>
<dbReference type="InterPro" id="IPR027417">
    <property type="entry name" value="P-loop_NTPase"/>
</dbReference>
<feature type="domain" description="Ig-like" evidence="13">
    <location>
        <begin position="139"/>
        <end position="228"/>
    </location>
</feature>
<dbReference type="GO" id="GO:0006955">
    <property type="term" value="P:immune response"/>
    <property type="evidence" value="ECO:0007669"/>
    <property type="project" value="TreeGrafter"/>
</dbReference>
<evidence type="ECO:0000256" key="8">
    <source>
        <dbReference type="ARBA" id="ARBA00023170"/>
    </source>
</evidence>
<evidence type="ECO:0000256" key="10">
    <source>
        <dbReference type="ARBA" id="ARBA00023319"/>
    </source>
</evidence>
<dbReference type="InterPro" id="IPR053896">
    <property type="entry name" value="BTN3A2-like_Ig-C"/>
</dbReference>
<keyword evidence="16" id="KW-1185">Reference proteome</keyword>
<evidence type="ECO:0008006" key="17">
    <source>
        <dbReference type="Google" id="ProtNLM"/>
    </source>
</evidence>
<evidence type="ECO:0000256" key="3">
    <source>
        <dbReference type="ARBA" id="ARBA00022692"/>
    </source>
</evidence>
<dbReference type="SUPFAM" id="SSF48726">
    <property type="entry name" value="Immunoglobulin"/>
    <property type="match status" value="2"/>
</dbReference>
<feature type="signal peptide" evidence="12">
    <location>
        <begin position="1"/>
        <end position="27"/>
    </location>
</feature>
<dbReference type="PROSITE" id="PS50837">
    <property type="entry name" value="NACHT"/>
    <property type="match status" value="1"/>
</dbReference>
<dbReference type="InterPro" id="IPR007110">
    <property type="entry name" value="Ig-like_dom"/>
</dbReference>
<dbReference type="Pfam" id="PF22705">
    <property type="entry name" value="C2-set_3"/>
    <property type="match status" value="1"/>
</dbReference>
<feature type="domain" description="Ig-like" evidence="13">
    <location>
        <begin position="18"/>
        <end position="135"/>
    </location>
</feature>
<evidence type="ECO:0000256" key="4">
    <source>
        <dbReference type="ARBA" id="ARBA00022729"/>
    </source>
</evidence>
<reference evidence="15" key="1">
    <citation type="submission" date="2023-03" db="EMBL/GenBank/DDBJ databases">
        <title>Electrophorus voltai genome.</title>
        <authorList>
            <person name="Bian C."/>
        </authorList>
    </citation>
    <scope>NUCLEOTIDE SEQUENCE</scope>
    <source>
        <strain evidence="15">CB-2022</strain>
        <tissue evidence="15">Muscle</tissue>
    </source>
</reference>
<evidence type="ECO:0000256" key="9">
    <source>
        <dbReference type="ARBA" id="ARBA00023180"/>
    </source>
</evidence>
<evidence type="ECO:0000313" key="16">
    <source>
        <dbReference type="Proteomes" id="UP001239994"/>
    </source>
</evidence>
<keyword evidence="4 12" id="KW-0732">Signal</keyword>
<dbReference type="AlphaFoldDB" id="A0AAD8YWQ6"/>
<feature type="domain" description="NACHT" evidence="14">
    <location>
        <begin position="365"/>
        <end position="459"/>
    </location>
</feature>
<keyword evidence="3 11" id="KW-0812">Transmembrane</keyword>
<gene>
    <name evidence="15" type="ORF">P4O66_016908</name>
</gene>
<evidence type="ECO:0000256" key="1">
    <source>
        <dbReference type="ARBA" id="ARBA00004251"/>
    </source>
</evidence>
<dbReference type="PROSITE" id="PS50835">
    <property type="entry name" value="IG_LIKE"/>
    <property type="match status" value="2"/>
</dbReference>
<organism evidence="15 16">
    <name type="scientific">Electrophorus voltai</name>
    <dbReference type="NCBI Taxonomy" id="2609070"/>
    <lineage>
        <taxon>Eukaryota</taxon>
        <taxon>Metazoa</taxon>
        <taxon>Chordata</taxon>
        <taxon>Craniata</taxon>
        <taxon>Vertebrata</taxon>
        <taxon>Euteleostomi</taxon>
        <taxon>Actinopterygii</taxon>
        <taxon>Neopterygii</taxon>
        <taxon>Teleostei</taxon>
        <taxon>Ostariophysi</taxon>
        <taxon>Gymnotiformes</taxon>
        <taxon>Gymnotoidei</taxon>
        <taxon>Gymnotidae</taxon>
        <taxon>Electrophorus</taxon>
    </lineage>
</organism>
<dbReference type="EMBL" id="JAROKS010000023">
    <property type="protein sequence ID" value="KAK1788485.1"/>
    <property type="molecule type" value="Genomic_DNA"/>
</dbReference>
<keyword evidence="5 11" id="KW-1133">Transmembrane helix</keyword>
<evidence type="ECO:0000256" key="5">
    <source>
        <dbReference type="ARBA" id="ARBA00022989"/>
    </source>
</evidence>
<protein>
    <recommendedName>
        <fullName evidence="17">Ig-like domain-containing protein</fullName>
    </recommendedName>
</protein>
<dbReference type="PANTHER" id="PTHR25466">
    <property type="entry name" value="T-LYMPHOCYTE ACTIVATION ANTIGEN"/>
    <property type="match status" value="1"/>
</dbReference>
<keyword evidence="8" id="KW-0675">Receptor</keyword>